<protein>
    <submittedName>
        <fullName evidence="7">Type II toxin-antitoxin system VapC family toxin</fullName>
    </submittedName>
</protein>
<evidence type="ECO:0000256" key="2">
    <source>
        <dbReference type="ARBA" id="ARBA00022722"/>
    </source>
</evidence>
<dbReference type="Gene3D" id="3.40.50.1010">
    <property type="entry name" value="5'-nuclease"/>
    <property type="match status" value="1"/>
</dbReference>
<evidence type="ECO:0000256" key="4">
    <source>
        <dbReference type="ARBA" id="ARBA00022801"/>
    </source>
</evidence>
<keyword evidence="4" id="KW-0378">Hydrolase</keyword>
<evidence type="ECO:0000256" key="5">
    <source>
        <dbReference type="ARBA" id="ARBA00022842"/>
    </source>
</evidence>
<dbReference type="AlphaFoldDB" id="A0A5N0EIZ4"/>
<keyword evidence="2" id="KW-0540">Nuclease</keyword>
<dbReference type="GO" id="GO:0004518">
    <property type="term" value="F:nuclease activity"/>
    <property type="evidence" value="ECO:0007669"/>
    <property type="project" value="UniProtKB-KW"/>
</dbReference>
<evidence type="ECO:0000313" key="8">
    <source>
        <dbReference type="Proteomes" id="UP000323876"/>
    </source>
</evidence>
<keyword evidence="5" id="KW-0460">Magnesium</keyword>
<reference evidence="7 8" key="1">
    <citation type="submission" date="2019-09" db="EMBL/GenBank/DDBJ databases">
        <authorList>
            <person name="Wang X."/>
        </authorList>
    </citation>
    <scope>NUCLEOTIDE SEQUENCE [LARGE SCALE GENOMIC DNA]</scope>
    <source>
        <strain evidence="7 8">CICC 11023</strain>
    </source>
</reference>
<organism evidence="7 8">
    <name type="scientific">Nocardia colli</name>
    <dbReference type="NCBI Taxonomy" id="2545717"/>
    <lineage>
        <taxon>Bacteria</taxon>
        <taxon>Bacillati</taxon>
        <taxon>Actinomycetota</taxon>
        <taxon>Actinomycetes</taxon>
        <taxon>Mycobacteriales</taxon>
        <taxon>Nocardiaceae</taxon>
        <taxon>Nocardia</taxon>
    </lineage>
</organism>
<accession>A0A5N0EIZ4</accession>
<dbReference type="GO" id="GO:0016787">
    <property type="term" value="F:hydrolase activity"/>
    <property type="evidence" value="ECO:0007669"/>
    <property type="project" value="UniProtKB-KW"/>
</dbReference>
<gene>
    <name evidence="7" type="ORF">F3087_14415</name>
</gene>
<dbReference type="SUPFAM" id="SSF88723">
    <property type="entry name" value="PIN domain-like"/>
    <property type="match status" value="1"/>
</dbReference>
<dbReference type="InterPro" id="IPR002716">
    <property type="entry name" value="PIN_dom"/>
</dbReference>
<dbReference type="OrthoDB" id="4753079at2"/>
<sequence length="142" mass="15102">MTVLDAYAVIAYFRAEPSAREVANLLVAPSVLSTANAAEVMDQLARVYGRHPDDVEADIALLSTIGMRLAPVTAPLGVLAGRLRTRHYHRERMAVSLADCVAAATALSEELPLATADPALAEVVRLEGGKVYPLPDSKGRLP</sequence>
<keyword evidence="1" id="KW-1277">Toxin-antitoxin system</keyword>
<dbReference type="Proteomes" id="UP000323876">
    <property type="component" value="Unassembled WGS sequence"/>
</dbReference>
<dbReference type="InterPro" id="IPR029060">
    <property type="entry name" value="PIN-like_dom_sf"/>
</dbReference>
<dbReference type="GO" id="GO:0046872">
    <property type="term" value="F:metal ion binding"/>
    <property type="evidence" value="ECO:0007669"/>
    <property type="project" value="UniProtKB-KW"/>
</dbReference>
<comment type="caution">
    <text evidence="7">The sequence shown here is derived from an EMBL/GenBank/DDBJ whole genome shotgun (WGS) entry which is preliminary data.</text>
</comment>
<keyword evidence="3" id="KW-0479">Metal-binding</keyword>
<feature type="domain" description="PIN" evidence="6">
    <location>
        <begin position="3"/>
        <end position="124"/>
    </location>
</feature>
<dbReference type="RefSeq" id="WP_150402412.1">
    <property type="nucleotide sequence ID" value="NZ_VXLC01000004.1"/>
</dbReference>
<name>A0A5N0EIZ4_9NOCA</name>
<evidence type="ECO:0000256" key="3">
    <source>
        <dbReference type="ARBA" id="ARBA00022723"/>
    </source>
</evidence>
<dbReference type="Pfam" id="PF01850">
    <property type="entry name" value="PIN"/>
    <property type="match status" value="1"/>
</dbReference>
<evidence type="ECO:0000313" key="7">
    <source>
        <dbReference type="EMBL" id="KAA8888244.1"/>
    </source>
</evidence>
<evidence type="ECO:0000256" key="1">
    <source>
        <dbReference type="ARBA" id="ARBA00022649"/>
    </source>
</evidence>
<keyword evidence="8" id="KW-1185">Reference proteome</keyword>
<dbReference type="EMBL" id="VXLC01000004">
    <property type="protein sequence ID" value="KAA8888244.1"/>
    <property type="molecule type" value="Genomic_DNA"/>
</dbReference>
<proteinExistence type="predicted"/>
<evidence type="ECO:0000259" key="6">
    <source>
        <dbReference type="Pfam" id="PF01850"/>
    </source>
</evidence>